<gene>
    <name evidence="2" type="ORF">J2753_000443</name>
</gene>
<dbReference type="AlphaFoldDB" id="A0A8T4GU96"/>
<evidence type="ECO:0000313" key="3">
    <source>
        <dbReference type="Proteomes" id="UP000823736"/>
    </source>
</evidence>
<reference evidence="2" key="1">
    <citation type="submission" date="2021-03" db="EMBL/GenBank/DDBJ databases">
        <title>Genomic Encyclopedia of Type Strains, Phase IV (KMG-IV): sequencing the most valuable type-strain genomes for metagenomic binning, comparative biology and taxonomic classification.</title>
        <authorList>
            <person name="Goeker M."/>
        </authorList>
    </citation>
    <scope>NUCLEOTIDE SEQUENCE</scope>
    <source>
        <strain evidence="2">DSM 26232</strain>
    </source>
</reference>
<name>A0A8T4GU96_9EURY</name>
<feature type="transmembrane region" description="Helical" evidence="1">
    <location>
        <begin position="42"/>
        <end position="61"/>
    </location>
</feature>
<organism evidence="2 3">
    <name type="scientific">Halolamina salifodinae</name>
    <dbReference type="NCBI Taxonomy" id="1202767"/>
    <lineage>
        <taxon>Archaea</taxon>
        <taxon>Methanobacteriati</taxon>
        <taxon>Methanobacteriota</taxon>
        <taxon>Stenosarchaea group</taxon>
        <taxon>Halobacteria</taxon>
        <taxon>Halobacteriales</taxon>
        <taxon>Haloferacaceae</taxon>
    </lineage>
</organism>
<keyword evidence="1" id="KW-0472">Membrane</keyword>
<keyword evidence="1" id="KW-1133">Transmembrane helix</keyword>
<evidence type="ECO:0000313" key="2">
    <source>
        <dbReference type="EMBL" id="MBP1985970.1"/>
    </source>
</evidence>
<proteinExistence type="predicted"/>
<accession>A0A8T4GU96</accession>
<dbReference type="Proteomes" id="UP000823736">
    <property type="component" value="Unassembled WGS sequence"/>
</dbReference>
<protein>
    <submittedName>
        <fullName evidence="2">Uncharacterized protein</fullName>
    </submittedName>
</protein>
<dbReference type="EMBL" id="JAGGLC010000001">
    <property type="protein sequence ID" value="MBP1985970.1"/>
    <property type="molecule type" value="Genomic_DNA"/>
</dbReference>
<keyword evidence="3" id="KW-1185">Reference proteome</keyword>
<comment type="caution">
    <text evidence="2">The sequence shown here is derived from an EMBL/GenBank/DDBJ whole genome shotgun (WGS) entry which is preliminary data.</text>
</comment>
<evidence type="ECO:0000256" key="1">
    <source>
        <dbReference type="SAM" id="Phobius"/>
    </source>
</evidence>
<keyword evidence="1" id="KW-0812">Transmembrane</keyword>
<sequence>MSEEENPPPRFSKEWIREEWDEEHDTAPKEVQLAKIVHEWHIALPGTLLGLIAVLGMWYLGQPLLETAGTFCAFFAGGYARFYSTLWCSTLAE</sequence>
<dbReference type="RefSeq" id="WP_209490030.1">
    <property type="nucleotide sequence ID" value="NZ_JAGGLC010000001.1"/>
</dbReference>